<accession>A0A3S4SH19</accession>
<dbReference type="PANTHER" id="PTHR35401:SF1">
    <property type="entry name" value="CYTOPLASMIC PROTEIN"/>
    <property type="match status" value="1"/>
</dbReference>
<dbReference type="SUPFAM" id="SSF47598">
    <property type="entry name" value="Ribbon-helix-helix"/>
    <property type="match status" value="1"/>
</dbReference>
<keyword evidence="1" id="KW-0678">Repressor</keyword>
<evidence type="ECO:0000256" key="3">
    <source>
        <dbReference type="ARBA" id="ARBA00023015"/>
    </source>
</evidence>
<dbReference type="KEGG" id="nci:NCTC10296_01764"/>
<dbReference type="EMBL" id="LR134313">
    <property type="protein sequence ID" value="VEF02381.1"/>
    <property type="molecule type" value="Genomic_DNA"/>
</dbReference>
<dbReference type="InterPro" id="IPR010985">
    <property type="entry name" value="Ribbon_hlx_hlx"/>
</dbReference>
<comment type="similarity">
    <text evidence="6">Belongs to the TacA antitoxin family.</text>
</comment>
<dbReference type="AlphaFoldDB" id="A0A3S4SH19"/>
<dbReference type="GO" id="GO:0003677">
    <property type="term" value="F:DNA binding"/>
    <property type="evidence" value="ECO:0007669"/>
    <property type="project" value="UniProtKB-KW"/>
</dbReference>
<dbReference type="InterPro" id="IPR014795">
    <property type="entry name" value="TacA_1-like"/>
</dbReference>
<evidence type="ECO:0000256" key="6">
    <source>
        <dbReference type="ARBA" id="ARBA00049988"/>
    </source>
</evidence>
<evidence type="ECO:0000313" key="7">
    <source>
        <dbReference type="EMBL" id="VEF02381.1"/>
    </source>
</evidence>
<dbReference type="Proteomes" id="UP000279284">
    <property type="component" value="Chromosome"/>
</dbReference>
<sequence>MLKTAPINLRALESQKKLIDQAAALSGKTRSEFILEASCSAAENTLLEKTFFILPIDKYKQFINLLEQPTDNNEGFERLMQTTPVWER</sequence>
<evidence type="ECO:0000256" key="1">
    <source>
        <dbReference type="ARBA" id="ARBA00022491"/>
    </source>
</evidence>
<dbReference type="RefSeq" id="WP_197719588.1">
    <property type="nucleotide sequence ID" value="NZ_CAUJPY010000032.1"/>
</dbReference>
<evidence type="ECO:0000256" key="5">
    <source>
        <dbReference type="ARBA" id="ARBA00023163"/>
    </source>
</evidence>
<dbReference type="Gene3D" id="1.20.5.780">
    <property type="entry name" value="Single helix bin"/>
    <property type="match status" value="1"/>
</dbReference>
<evidence type="ECO:0000256" key="4">
    <source>
        <dbReference type="ARBA" id="ARBA00023125"/>
    </source>
</evidence>
<evidence type="ECO:0000313" key="8">
    <source>
        <dbReference type="Proteomes" id="UP000279284"/>
    </source>
</evidence>
<proteinExistence type="inferred from homology"/>
<keyword evidence="4" id="KW-0238">DNA-binding</keyword>
<keyword evidence="8" id="KW-1185">Reference proteome</keyword>
<keyword evidence="5" id="KW-0804">Transcription</keyword>
<evidence type="ECO:0000256" key="2">
    <source>
        <dbReference type="ARBA" id="ARBA00022649"/>
    </source>
</evidence>
<reference evidence="7 8" key="1">
    <citation type="submission" date="2018-12" db="EMBL/GenBank/DDBJ databases">
        <authorList>
            <consortium name="Pathogen Informatics"/>
        </authorList>
    </citation>
    <scope>NUCLEOTIDE SEQUENCE [LARGE SCALE GENOMIC DNA]</scope>
    <source>
        <strain evidence="7 8">NCTC10296</strain>
    </source>
</reference>
<dbReference type="PANTHER" id="PTHR35401">
    <property type="entry name" value="COPG FAMILY HELIX-TURN-HELIX PROTEIN-RELATED-RELATED"/>
    <property type="match status" value="1"/>
</dbReference>
<gene>
    <name evidence="7" type="ORF">NCTC10296_01764</name>
</gene>
<name>A0A3S4SH19_9NEIS</name>
<keyword evidence="3" id="KW-0805">Transcription regulation</keyword>
<protein>
    <submittedName>
        <fullName evidence="7">Uncharacterized protein conserved in bacteria</fullName>
    </submittedName>
</protein>
<dbReference type="GO" id="GO:0006355">
    <property type="term" value="P:regulation of DNA-templated transcription"/>
    <property type="evidence" value="ECO:0007669"/>
    <property type="project" value="InterPro"/>
</dbReference>
<organism evidence="7 8">
    <name type="scientific">Neisseria canis</name>
    <dbReference type="NCBI Taxonomy" id="493"/>
    <lineage>
        <taxon>Bacteria</taxon>
        <taxon>Pseudomonadati</taxon>
        <taxon>Pseudomonadota</taxon>
        <taxon>Betaproteobacteria</taxon>
        <taxon>Neisseriales</taxon>
        <taxon>Neisseriaceae</taxon>
        <taxon>Neisseria</taxon>
    </lineage>
</organism>
<dbReference type="Pfam" id="PF08681">
    <property type="entry name" value="TacA1"/>
    <property type="match status" value="1"/>
</dbReference>
<keyword evidence="2" id="KW-1277">Toxin-antitoxin system</keyword>
<dbReference type="STRING" id="493.BWD07_02455"/>